<name>A0AAC8Q2Y1_9BACT</name>
<protein>
    <submittedName>
        <fullName evidence="2">Uncharacterized protein</fullName>
    </submittedName>
</protein>
<proteinExistence type="predicted"/>
<reference evidence="2 3" key="1">
    <citation type="submission" date="2015-05" db="EMBL/GenBank/DDBJ databases">
        <title>Genome assembly of Archangium gephyra DSM 2261.</title>
        <authorList>
            <person name="Sharma G."/>
            <person name="Subramanian S."/>
        </authorList>
    </citation>
    <scope>NUCLEOTIDE SEQUENCE [LARGE SCALE GENOMIC DNA]</scope>
    <source>
        <strain evidence="2 3">DSM 2261</strain>
    </source>
</reference>
<dbReference type="Proteomes" id="UP000035579">
    <property type="component" value="Chromosome"/>
</dbReference>
<feature type="compositionally biased region" description="Low complexity" evidence="1">
    <location>
        <begin position="123"/>
        <end position="147"/>
    </location>
</feature>
<feature type="region of interest" description="Disordered" evidence="1">
    <location>
        <begin position="37"/>
        <end position="147"/>
    </location>
</feature>
<dbReference type="AlphaFoldDB" id="A0AAC8Q2Y1"/>
<evidence type="ECO:0000256" key="1">
    <source>
        <dbReference type="SAM" id="MobiDB-lite"/>
    </source>
</evidence>
<sequence>MVIRGVVDPPEAHQPGLAAISGCTPLLKGAALGTIEPAQRLLPRPGRRGAHGLRAPHARARAHGQHPGGPPAHHGLRSPPDPGGTTTPNISRFSSSSAARPSRNDASANTAMPPAAPPPPRRTSPAAHPARRSAAATGTAATSPRTR</sequence>
<dbReference type="KEGG" id="age:AA314_01720"/>
<feature type="compositionally biased region" description="Low complexity" evidence="1">
    <location>
        <begin position="91"/>
        <end position="113"/>
    </location>
</feature>
<dbReference type="PROSITE" id="PS51257">
    <property type="entry name" value="PROKAR_LIPOPROTEIN"/>
    <property type="match status" value="1"/>
</dbReference>
<evidence type="ECO:0000313" key="3">
    <source>
        <dbReference type="Proteomes" id="UP000035579"/>
    </source>
</evidence>
<evidence type="ECO:0000313" key="2">
    <source>
        <dbReference type="EMBL" id="AKJ00094.1"/>
    </source>
</evidence>
<organism evidence="2 3">
    <name type="scientific">Archangium gephyra</name>
    <dbReference type="NCBI Taxonomy" id="48"/>
    <lineage>
        <taxon>Bacteria</taxon>
        <taxon>Pseudomonadati</taxon>
        <taxon>Myxococcota</taxon>
        <taxon>Myxococcia</taxon>
        <taxon>Myxococcales</taxon>
        <taxon>Cystobacterineae</taxon>
        <taxon>Archangiaceae</taxon>
        <taxon>Archangium</taxon>
    </lineage>
</organism>
<dbReference type="EMBL" id="CP011509">
    <property type="protein sequence ID" value="AKJ00094.1"/>
    <property type="molecule type" value="Genomic_DNA"/>
</dbReference>
<gene>
    <name evidence="2" type="ORF">AA314_01720</name>
</gene>
<accession>A0AAC8Q2Y1</accession>
<feature type="compositionally biased region" description="Basic residues" evidence="1">
    <location>
        <begin position="45"/>
        <end position="64"/>
    </location>
</feature>